<dbReference type="Pfam" id="PF09369">
    <property type="entry name" value="MZB"/>
    <property type="match status" value="1"/>
</dbReference>
<proteinExistence type="predicted"/>
<evidence type="ECO:0000313" key="2">
    <source>
        <dbReference type="EMBL" id="KKK70121.1"/>
    </source>
</evidence>
<dbReference type="EMBL" id="LAZR01058329">
    <property type="protein sequence ID" value="KKK70121.1"/>
    <property type="molecule type" value="Genomic_DNA"/>
</dbReference>
<dbReference type="PANTHER" id="PTHR47957">
    <property type="entry name" value="ATP-DEPENDENT HELICASE HRQ1"/>
    <property type="match status" value="1"/>
</dbReference>
<feature type="non-terminal residue" evidence="2">
    <location>
        <position position="1"/>
    </location>
</feature>
<accession>A0A0F9AD21</accession>
<dbReference type="GO" id="GO:0006289">
    <property type="term" value="P:nucleotide-excision repair"/>
    <property type="evidence" value="ECO:0007669"/>
    <property type="project" value="TreeGrafter"/>
</dbReference>
<sequence length="371" mass="41581">IPLRVLEDNHKLRHIDGRWFHAATETPQHEVGLRDYVDTNVIIQDVDTGQAVGEVNRLDAPPILHPGAIYLHQGDTYRVLSLDIEEKFLALVKRVDVDYYTQALGGTDIHHIDARLRAKPFGAGQACWGEVTAYFGTHMYEKVRFYELDAISVHDVALPPFQLETMAVWLVPPEDLLTRVRDGGLDVHGGLRGIGYATRMLLPLFITCDTLSFSHTVGSANSPWQAIFIYERYPLGLGFTERAYDLLDRIMPAVLENIRKCPCREGCPCCVGKPLRQYATWNVERGEASIPSKAATLMVLEGLLGDGANLVCADTLAMSDGDEARAIRLEKTLRRRLEQLAAKITTILRLQRGRLGRAQCSETRQEPDESY</sequence>
<dbReference type="PANTHER" id="PTHR47957:SF3">
    <property type="entry name" value="ATP-DEPENDENT HELICASE HRQ1"/>
    <property type="match status" value="1"/>
</dbReference>
<dbReference type="GO" id="GO:0043138">
    <property type="term" value="F:3'-5' DNA helicase activity"/>
    <property type="evidence" value="ECO:0007669"/>
    <property type="project" value="TreeGrafter"/>
</dbReference>
<feature type="domain" description="MrfA-like Zn-binding" evidence="1">
    <location>
        <begin position="196"/>
        <end position="271"/>
    </location>
</feature>
<dbReference type="GO" id="GO:0036297">
    <property type="term" value="P:interstrand cross-link repair"/>
    <property type="evidence" value="ECO:0007669"/>
    <property type="project" value="TreeGrafter"/>
</dbReference>
<comment type="caution">
    <text evidence="2">The sequence shown here is derived from an EMBL/GenBank/DDBJ whole genome shotgun (WGS) entry which is preliminary data.</text>
</comment>
<dbReference type="GO" id="GO:0005634">
    <property type="term" value="C:nucleus"/>
    <property type="evidence" value="ECO:0007669"/>
    <property type="project" value="TreeGrafter"/>
</dbReference>
<reference evidence="2" key="1">
    <citation type="journal article" date="2015" name="Nature">
        <title>Complex archaea that bridge the gap between prokaryotes and eukaryotes.</title>
        <authorList>
            <person name="Spang A."/>
            <person name="Saw J.H."/>
            <person name="Jorgensen S.L."/>
            <person name="Zaremba-Niedzwiedzka K."/>
            <person name="Martijn J."/>
            <person name="Lind A.E."/>
            <person name="van Eijk R."/>
            <person name="Schleper C."/>
            <person name="Guy L."/>
            <person name="Ettema T.J."/>
        </authorList>
    </citation>
    <scope>NUCLEOTIDE SEQUENCE</scope>
</reference>
<name>A0A0F9AD21_9ZZZZ</name>
<dbReference type="InterPro" id="IPR018973">
    <property type="entry name" value="MZB"/>
</dbReference>
<evidence type="ECO:0000259" key="1">
    <source>
        <dbReference type="Pfam" id="PF09369"/>
    </source>
</evidence>
<dbReference type="AlphaFoldDB" id="A0A0F9AD21"/>
<organism evidence="2">
    <name type="scientific">marine sediment metagenome</name>
    <dbReference type="NCBI Taxonomy" id="412755"/>
    <lineage>
        <taxon>unclassified sequences</taxon>
        <taxon>metagenomes</taxon>
        <taxon>ecological metagenomes</taxon>
    </lineage>
</organism>
<protein>
    <recommendedName>
        <fullName evidence="1">MrfA-like Zn-binding domain-containing protein</fullName>
    </recommendedName>
</protein>
<gene>
    <name evidence="2" type="ORF">LCGC14_2927170</name>
</gene>